<dbReference type="Pfam" id="PF13419">
    <property type="entry name" value="HAD_2"/>
    <property type="match status" value="1"/>
</dbReference>
<dbReference type="SFLD" id="SFLDG01129">
    <property type="entry name" value="C1.5:_HAD__Beta-PGM__Phosphata"/>
    <property type="match status" value="1"/>
</dbReference>
<dbReference type="OrthoDB" id="40579at2759"/>
<dbReference type="STRING" id="576137.A0A1L7X439"/>
<dbReference type="SFLD" id="SFLDS00003">
    <property type="entry name" value="Haloacid_Dehalogenase"/>
    <property type="match status" value="1"/>
</dbReference>
<sequence>MGSAPQTDFPPIRACIFDMDGLLINTEDIYTDVANVLLEKYGRPPMPWSFKAKLMGVPGSSTGAPFHDWAKVPIPREQFNKEMKALQQNSFPKCKPLPGVEKLLLDLQAMYNVNGDKVHVALASSSDKINFASKSSSPDTKVLFNIFPQDRRVLGDDPRLEKGRGKPAPDIFLMALKTINETLVEGEKPITPEECLVFEDSVPGLEAGRRAHMQAVWVPHPKLAAEYAGQEKQVLAGRIGLVPIGDEWQLGQFDDGWAVQLPSLENFPYSKYGMKSTS</sequence>
<proteinExistence type="predicted"/>
<evidence type="ECO:0000313" key="1">
    <source>
        <dbReference type="EMBL" id="CZR59800.1"/>
    </source>
</evidence>
<dbReference type="Proteomes" id="UP000184330">
    <property type="component" value="Unassembled WGS sequence"/>
</dbReference>
<dbReference type="NCBIfam" id="TIGR01509">
    <property type="entry name" value="HAD-SF-IA-v3"/>
    <property type="match status" value="1"/>
</dbReference>
<dbReference type="InterPro" id="IPR036412">
    <property type="entry name" value="HAD-like_sf"/>
</dbReference>
<dbReference type="PANTHER" id="PTHR18901">
    <property type="entry name" value="2-DEOXYGLUCOSE-6-PHOSPHATE PHOSPHATASE 2"/>
    <property type="match status" value="1"/>
</dbReference>
<name>A0A1L7X439_9HELO</name>
<protein>
    <submittedName>
        <fullName evidence="1">Probable GS1 protein</fullName>
    </submittedName>
</protein>
<gene>
    <name evidence="1" type="ORF">PAC_09694</name>
</gene>
<dbReference type="GO" id="GO:0016791">
    <property type="term" value="F:phosphatase activity"/>
    <property type="evidence" value="ECO:0007669"/>
    <property type="project" value="TreeGrafter"/>
</dbReference>
<organism evidence="1 2">
    <name type="scientific">Phialocephala subalpina</name>
    <dbReference type="NCBI Taxonomy" id="576137"/>
    <lineage>
        <taxon>Eukaryota</taxon>
        <taxon>Fungi</taxon>
        <taxon>Dikarya</taxon>
        <taxon>Ascomycota</taxon>
        <taxon>Pezizomycotina</taxon>
        <taxon>Leotiomycetes</taxon>
        <taxon>Helotiales</taxon>
        <taxon>Mollisiaceae</taxon>
        <taxon>Phialocephala</taxon>
        <taxon>Phialocephala fortinii species complex</taxon>
    </lineage>
</organism>
<accession>A0A1L7X439</accession>
<dbReference type="EMBL" id="FJOG01000014">
    <property type="protein sequence ID" value="CZR59800.1"/>
    <property type="molecule type" value="Genomic_DNA"/>
</dbReference>
<keyword evidence="2" id="KW-1185">Reference proteome</keyword>
<dbReference type="InterPro" id="IPR023214">
    <property type="entry name" value="HAD_sf"/>
</dbReference>
<reference evidence="1 2" key="1">
    <citation type="submission" date="2016-03" db="EMBL/GenBank/DDBJ databases">
        <authorList>
            <person name="Ploux O."/>
        </authorList>
    </citation>
    <scope>NUCLEOTIDE SEQUENCE [LARGE SCALE GENOMIC DNA]</scope>
    <source>
        <strain evidence="1 2">UAMH 11012</strain>
    </source>
</reference>
<dbReference type="SUPFAM" id="SSF56784">
    <property type="entry name" value="HAD-like"/>
    <property type="match status" value="1"/>
</dbReference>
<dbReference type="Gene3D" id="3.40.50.1000">
    <property type="entry name" value="HAD superfamily/HAD-like"/>
    <property type="match status" value="1"/>
</dbReference>
<dbReference type="FunFam" id="1.10.150.240:FF:000001">
    <property type="entry name" value="Haloacid dehalogenase-like hydrolase domain"/>
    <property type="match status" value="1"/>
</dbReference>
<dbReference type="InterPro" id="IPR041492">
    <property type="entry name" value="HAD_2"/>
</dbReference>
<dbReference type="AlphaFoldDB" id="A0A1L7X439"/>
<dbReference type="Gene3D" id="1.10.150.240">
    <property type="entry name" value="Putative phosphatase, domain 2"/>
    <property type="match status" value="1"/>
</dbReference>
<dbReference type="InterPro" id="IPR006439">
    <property type="entry name" value="HAD-SF_hydro_IA"/>
</dbReference>
<dbReference type="InterPro" id="IPR023198">
    <property type="entry name" value="PGP-like_dom2"/>
</dbReference>
<dbReference type="PANTHER" id="PTHR18901:SF42">
    <property type="entry name" value="SUPERFAMILY HYDROLASE, PUTATIVE-RELATED"/>
    <property type="match status" value="1"/>
</dbReference>
<evidence type="ECO:0000313" key="2">
    <source>
        <dbReference type="Proteomes" id="UP000184330"/>
    </source>
</evidence>